<evidence type="ECO:0000256" key="5">
    <source>
        <dbReference type="ARBA" id="ARBA00023134"/>
    </source>
</evidence>
<dbReference type="InterPro" id="IPR009000">
    <property type="entry name" value="Transl_B-barrel_sf"/>
</dbReference>
<evidence type="ECO:0000256" key="3">
    <source>
        <dbReference type="ARBA" id="ARBA00022768"/>
    </source>
</evidence>
<dbReference type="GO" id="GO:0003746">
    <property type="term" value="F:translation elongation factor activity"/>
    <property type="evidence" value="ECO:0007669"/>
    <property type="project" value="UniProtKB-UniRule"/>
</dbReference>
<dbReference type="PROSITE" id="PS51722">
    <property type="entry name" value="G_TR_2"/>
    <property type="match status" value="1"/>
</dbReference>
<evidence type="ECO:0000256" key="2">
    <source>
        <dbReference type="ARBA" id="ARBA00022741"/>
    </source>
</evidence>
<dbReference type="InterPro" id="IPR000795">
    <property type="entry name" value="T_Tr_GTP-bd_dom"/>
</dbReference>
<dbReference type="NCBIfam" id="TIGR00485">
    <property type="entry name" value="EF-Tu"/>
    <property type="match status" value="1"/>
</dbReference>
<dbReference type="Gene3D" id="2.40.30.10">
    <property type="entry name" value="Translation factors"/>
    <property type="match status" value="2"/>
</dbReference>
<dbReference type="NCBIfam" id="TIGR00231">
    <property type="entry name" value="small_GTP"/>
    <property type="match status" value="1"/>
</dbReference>
<keyword evidence="2 7" id="KW-0547">Nucleotide-binding</keyword>
<dbReference type="GO" id="GO:0003924">
    <property type="term" value="F:GTPase activity"/>
    <property type="evidence" value="ECO:0007669"/>
    <property type="project" value="UniProtKB-UniRule"/>
</dbReference>
<dbReference type="NCBIfam" id="NF000766">
    <property type="entry name" value="PRK00049.1"/>
    <property type="match status" value="1"/>
</dbReference>
<dbReference type="NCBIfam" id="NF009373">
    <property type="entry name" value="PRK12736.1"/>
    <property type="match status" value="1"/>
</dbReference>
<comment type="caution">
    <text evidence="9">The sequence shown here is derived from an EMBL/GenBank/DDBJ whole genome shotgun (WGS) entry which is preliminary data.</text>
</comment>
<evidence type="ECO:0000256" key="6">
    <source>
        <dbReference type="ARBA" id="ARBA00029554"/>
    </source>
</evidence>
<feature type="domain" description="Tr-type G" evidence="8">
    <location>
        <begin position="10"/>
        <end position="209"/>
    </location>
</feature>
<gene>
    <name evidence="7 9" type="primary">tuf</name>
    <name evidence="9" type="ORF">E3I16_00555</name>
</gene>
<dbReference type="InterPro" id="IPR009001">
    <property type="entry name" value="Transl_elong_EF1A/Init_IF2_C"/>
</dbReference>
<feature type="binding site" evidence="7">
    <location>
        <begin position="136"/>
        <end position="139"/>
    </location>
    <ligand>
        <name>GTP</name>
        <dbReference type="ChEBI" id="CHEBI:37565"/>
    </ligand>
</feature>
<dbReference type="CDD" id="cd01884">
    <property type="entry name" value="EF_Tu"/>
    <property type="match status" value="1"/>
</dbReference>
<dbReference type="AlphaFoldDB" id="A0A523ZIM1"/>
<keyword evidence="5 7" id="KW-0342">GTP-binding</keyword>
<dbReference type="InterPro" id="IPR004541">
    <property type="entry name" value="Transl_elong_EFTu/EF1A_bac/org"/>
</dbReference>
<keyword evidence="7" id="KW-0378">Hydrolase</keyword>
<dbReference type="InterPro" id="IPR041709">
    <property type="entry name" value="EF-Tu_GTP-bd"/>
</dbReference>
<dbReference type="InterPro" id="IPR004161">
    <property type="entry name" value="EFTu-like_2"/>
</dbReference>
<comment type="catalytic activity">
    <reaction evidence="7">
        <text>GTP + H2O = GDP + phosphate + H(+)</text>
        <dbReference type="Rhea" id="RHEA:19669"/>
        <dbReference type="ChEBI" id="CHEBI:15377"/>
        <dbReference type="ChEBI" id="CHEBI:15378"/>
        <dbReference type="ChEBI" id="CHEBI:37565"/>
        <dbReference type="ChEBI" id="CHEBI:43474"/>
        <dbReference type="ChEBI" id="CHEBI:58189"/>
        <dbReference type="EC" id="3.6.5.3"/>
    </reaction>
</comment>
<dbReference type="Pfam" id="PF03143">
    <property type="entry name" value="GTP_EFTU_D3"/>
    <property type="match status" value="1"/>
</dbReference>
<dbReference type="GO" id="GO:0005525">
    <property type="term" value="F:GTP binding"/>
    <property type="evidence" value="ECO:0007669"/>
    <property type="project" value="UniProtKB-UniRule"/>
</dbReference>
<dbReference type="InterPro" id="IPR033720">
    <property type="entry name" value="EFTU_2"/>
</dbReference>
<dbReference type="Pfam" id="PF00009">
    <property type="entry name" value="GTP_EFTU"/>
    <property type="match status" value="1"/>
</dbReference>
<comment type="subunit">
    <text evidence="7">Monomer.</text>
</comment>
<reference evidence="9 10" key="1">
    <citation type="submission" date="2019-03" db="EMBL/GenBank/DDBJ databases">
        <title>Metabolic potential of uncultured bacteria and archaea associated with petroleum seepage in deep-sea sediments.</title>
        <authorList>
            <person name="Dong X."/>
            <person name="Hubert C."/>
        </authorList>
    </citation>
    <scope>NUCLEOTIDE SEQUENCE [LARGE SCALE GENOMIC DNA]</scope>
    <source>
        <strain evidence="9">E26_bin6</strain>
    </source>
</reference>
<dbReference type="InterPro" id="IPR005225">
    <property type="entry name" value="Small_GTP-bd"/>
</dbReference>
<feature type="binding site" evidence="7">
    <location>
        <position position="26"/>
    </location>
    <ligand>
        <name>Mg(2+)</name>
        <dbReference type="ChEBI" id="CHEBI:18420"/>
    </ligand>
</feature>
<proteinExistence type="inferred from homology"/>
<evidence type="ECO:0000313" key="10">
    <source>
        <dbReference type="Proteomes" id="UP000316674"/>
    </source>
</evidence>
<keyword evidence="4 7" id="KW-0648">Protein biosynthesis</keyword>
<dbReference type="SUPFAM" id="SSF52540">
    <property type="entry name" value="P-loop containing nucleoside triphosphate hydrolases"/>
    <property type="match status" value="1"/>
</dbReference>
<organism evidence="9 10">
    <name type="scientific">Aerophobetes bacterium</name>
    <dbReference type="NCBI Taxonomy" id="2030807"/>
    <lineage>
        <taxon>Bacteria</taxon>
        <taxon>Candidatus Aerophobota</taxon>
    </lineage>
</organism>
<dbReference type="GO" id="GO:0000287">
    <property type="term" value="F:magnesium ion binding"/>
    <property type="evidence" value="ECO:0007669"/>
    <property type="project" value="UniProtKB-UniRule"/>
</dbReference>
<protein>
    <recommendedName>
        <fullName evidence="6 7">Elongation factor Tu</fullName>
        <shortName evidence="7">EF-Tu</shortName>
        <ecNumber evidence="7">3.6.5.3</ecNumber>
    </recommendedName>
</protein>
<comment type="function">
    <text evidence="7">GTP hydrolase that promotes the GTP-dependent binding of aminoacyl-tRNA to the A-site of ribosomes during protein biosynthesis.</text>
</comment>
<dbReference type="SUPFAM" id="SSF50447">
    <property type="entry name" value="Translation proteins"/>
    <property type="match status" value="1"/>
</dbReference>
<dbReference type="InterPro" id="IPR027417">
    <property type="entry name" value="P-loop_NTPase"/>
</dbReference>
<dbReference type="FunFam" id="3.40.50.300:FF:000003">
    <property type="entry name" value="Elongation factor Tu"/>
    <property type="match status" value="1"/>
</dbReference>
<keyword evidence="7" id="KW-0460">Magnesium</keyword>
<dbReference type="PANTHER" id="PTHR43721">
    <property type="entry name" value="ELONGATION FACTOR TU-RELATED"/>
    <property type="match status" value="1"/>
</dbReference>
<dbReference type="FunFam" id="2.40.30.10:FF:000001">
    <property type="entry name" value="Elongation factor Tu"/>
    <property type="match status" value="1"/>
</dbReference>
<feature type="binding site" evidence="7">
    <location>
        <begin position="19"/>
        <end position="26"/>
    </location>
    <ligand>
        <name>GTP</name>
        <dbReference type="ChEBI" id="CHEBI:37565"/>
    </ligand>
</feature>
<dbReference type="Gene3D" id="3.40.50.300">
    <property type="entry name" value="P-loop containing nucleotide triphosphate hydrolases"/>
    <property type="match status" value="1"/>
</dbReference>
<evidence type="ECO:0000313" key="9">
    <source>
        <dbReference type="EMBL" id="TEU03636.1"/>
    </source>
</evidence>
<dbReference type="PANTHER" id="PTHR43721:SF22">
    <property type="entry name" value="ELONGATION FACTOR TU, MITOCHONDRIAL"/>
    <property type="match status" value="1"/>
</dbReference>
<dbReference type="PRINTS" id="PR00315">
    <property type="entry name" value="ELONGATNFCT"/>
</dbReference>
<dbReference type="HAMAP" id="MF_00118_B">
    <property type="entry name" value="EF_Tu_B"/>
    <property type="match status" value="1"/>
</dbReference>
<dbReference type="Proteomes" id="UP000316674">
    <property type="component" value="Unassembled WGS sequence"/>
</dbReference>
<keyword evidence="7" id="KW-0963">Cytoplasm</keyword>
<keyword evidence="3 7" id="KW-0251">Elongation factor</keyword>
<dbReference type="CDD" id="cd03697">
    <property type="entry name" value="EFTU_II"/>
    <property type="match status" value="1"/>
</dbReference>
<comment type="similarity">
    <text evidence="1 7">Belongs to the TRAFAC class translation factor GTPase superfamily. Classic translation factor GTPase family. EF-Tu/EF-1A subfamily.</text>
</comment>
<dbReference type="CDD" id="cd03707">
    <property type="entry name" value="EFTU_III"/>
    <property type="match status" value="1"/>
</dbReference>
<dbReference type="InterPro" id="IPR050055">
    <property type="entry name" value="EF-Tu_GTPase"/>
</dbReference>
<dbReference type="InterPro" id="IPR004160">
    <property type="entry name" value="Transl_elong_EFTu/EF1A_C"/>
</dbReference>
<keyword evidence="7" id="KW-0479">Metal-binding</keyword>
<name>A0A523ZIM1_UNCAE</name>
<accession>A0A523ZIM1</accession>
<dbReference type="SUPFAM" id="SSF50465">
    <property type="entry name" value="EF-Tu/eEF-1alpha/eIF2-gamma C-terminal domain"/>
    <property type="match status" value="1"/>
</dbReference>
<evidence type="ECO:0000259" key="8">
    <source>
        <dbReference type="PROSITE" id="PS51722"/>
    </source>
</evidence>
<dbReference type="EC" id="3.6.5.3" evidence="7"/>
<evidence type="ECO:0000256" key="4">
    <source>
        <dbReference type="ARBA" id="ARBA00022917"/>
    </source>
</evidence>
<evidence type="ECO:0000256" key="1">
    <source>
        <dbReference type="ARBA" id="ARBA00007249"/>
    </source>
</evidence>
<feature type="binding site" evidence="7">
    <location>
        <begin position="81"/>
        <end position="85"/>
    </location>
    <ligand>
        <name>GTP</name>
        <dbReference type="ChEBI" id="CHEBI:37565"/>
    </ligand>
</feature>
<comment type="subcellular location">
    <subcellularLocation>
        <location evidence="7">Cytoplasm</location>
    </subcellularLocation>
</comment>
<dbReference type="Pfam" id="PF03144">
    <property type="entry name" value="GTP_EFTU_D2"/>
    <property type="match status" value="1"/>
</dbReference>
<evidence type="ECO:0000256" key="7">
    <source>
        <dbReference type="HAMAP-Rule" id="MF_00118"/>
    </source>
</evidence>
<sequence>MAREKFVRTKPHLNIGTIGHVDHGKTTLTAAITQLLAKKGLAEAKTMDEIDKAPEEKERGLTISIFHAEYETEKRHYAHIDCPGHADYIKNMITGAAQMDGTILVVSAADGAMPQTREHIILARQVNVPAIVVFLNKVDQVEDKELLELVELEVRELLSNYEFPGDELPVISGSALQCLDCLCGKPECPKCGPILKLLEAVDDYIPMPTRDVDKPFLLEIEDVFTITGRGTVVTGRVERGKIKVGDQVEVVGMSAEVRKTVATGLEMFRKTLDESQAGDNIGVLLRGVDKGEVQRGQVLAVPGSITPHTKFEAEVYVLSKEEGGRHTPFFEGYRPQFYLHTTDVTGDVNLPEGVEMVMPGDNAKLTIKLITPIAMEQGLRFAIREGGHTVGAGVVGKIIE</sequence>
<dbReference type="GO" id="GO:0005829">
    <property type="term" value="C:cytosol"/>
    <property type="evidence" value="ECO:0007669"/>
    <property type="project" value="TreeGrafter"/>
</dbReference>
<dbReference type="EMBL" id="SOHY01000034">
    <property type="protein sequence ID" value="TEU03636.1"/>
    <property type="molecule type" value="Genomic_DNA"/>
</dbReference>
<dbReference type="NCBIfam" id="NF009372">
    <property type="entry name" value="PRK12735.1"/>
    <property type="match status" value="1"/>
</dbReference>